<dbReference type="RefSeq" id="WP_271338687.1">
    <property type="nucleotide sequence ID" value="NZ_JAMZNK010000079.1"/>
</dbReference>
<evidence type="ECO:0000313" key="2">
    <source>
        <dbReference type="EMBL" id="MDA6072730.1"/>
    </source>
</evidence>
<proteinExistence type="predicted"/>
<evidence type="ECO:0008006" key="4">
    <source>
        <dbReference type="Google" id="ProtNLM"/>
    </source>
</evidence>
<feature type="signal peptide" evidence="1">
    <location>
        <begin position="1"/>
        <end position="23"/>
    </location>
</feature>
<reference evidence="2 3" key="1">
    <citation type="journal article" date="2023" name="Chemosphere">
        <title>Whole genome analysis of Flavobacterium aziz-sancarii sp. nov., isolated from Ardley Island (Antarctica), revealed a rich resistome and bioremediation potential.</title>
        <authorList>
            <person name="Otur C."/>
            <person name="Okay S."/>
            <person name="Kurt-Kizildogan A."/>
        </authorList>
    </citation>
    <scope>NUCLEOTIDE SEQUENCE [LARGE SCALE GENOMIC DNA]</scope>
    <source>
        <strain evidence="2 3">AC</strain>
    </source>
</reference>
<gene>
    <name evidence="2" type="ORF">NJT12_24205</name>
</gene>
<accession>A0ABT4WLI3</accession>
<feature type="chain" id="PRO_5047333879" description="YtkA-like domain-containing protein" evidence="1">
    <location>
        <begin position="24"/>
        <end position="284"/>
    </location>
</feature>
<organism evidence="2 3">
    <name type="scientific">Flavobacterium azizsancarii</name>
    <dbReference type="NCBI Taxonomy" id="2961580"/>
    <lineage>
        <taxon>Bacteria</taxon>
        <taxon>Pseudomonadati</taxon>
        <taxon>Bacteroidota</taxon>
        <taxon>Flavobacteriia</taxon>
        <taxon>Flavobacteriales</taxon>
        <taxon>Flavobacteriaceae</taxon>
        <taxon>Flavobacterium</taxon>
    </lineage>
</organism>
<comment type="caution">
    <text evidence="2">The sequence shown here is derived from an EMBL/GenBank/DDBJ whole genome shotgun (WGS) entry which is preliminary data.</text>
</comment>
<evidence type="ECO:0000313" key="3">
    <source>
        <dbReference type="Proteomes" id="UP001212170"/>
    </source>
</evidence>
<dbReference type="Proteomes" id="UP001212170">
    <property type="component" value="Unassembled WGS sequence"/>
</dbReference>
<keyword evidence="1" id="KW-0732">Signal</keyword>
<name>A0ABT4WLI3_9FLAO</name>
<evidence type="ECO:0000256" key="1">
    <source>
        <dbReference type="SAM" id="SignalP"/>
    </source>
</evidence>
<dbReference type="PROSITE" id="PS51257">
    <property type="entry name" value="PROKAR_LIPOPROTEIN"/>
    <property type="match status" value="1"/>
</dbReference>
<sequence length="284" mass="31804">MKNFKYLSFLFLAITFFSCTSNSDSTPETAVDETLGLVKIQKLSNENHVIELYSETGVLTQGYNQISLRIKDKTTNKYITNASFNWIPIMKMAAMQHSCPRSGIEKISGKQTLYRGDIIFQMAQNDTDAWHLQIDYTIDDIKSNATSAIAVIASQKRTVNSFTGTDGVRYILAYISPKTPKVALNNMTVGLYKMQDDLITFNVVDNFKIKIDPRMPSMGNHSSPNNTDLLQSLSGGTYNGKLSLTMTGYWKINLQLLNATGEVLKGEDFATENLQSSLFFEAEF</sequence>
<dbReference type="EMBL" id="JAMZNK010000079">
    <property type="protein sequence ID" value="MDA6072730.1"/>
    <property type="molecule type" value="Genomic_DNA"/>
</dbReference>
<keyword evidence="3" id="KW-1185">Reference proteome</keyword>
<protein>
    <recommendedName>
        <fullName evidence="4">YtkA-like domain-containing protein</fullName>
    </recommendedName>
</protein>